<keyword evidence="4 6" id="KW-0418">Kinase</keyword>
<evidence type="ECO:0000256" key="4">
    <source>
        <dbReference type="ARBA" id="ARBA00022777"/>
    </source>
</evidence>
<dbReference type="GO" id="GO:0008478">
    <property type="term" value="F:pyridoxal kinase activity"/>
    <property type="evidence" value="ECO:0007669"/>
    <property type="project" value="UniProtKB-EC"/>
</dbReference>
<dbReference type="PANTHER" id="PTHR10534:SF2">
    <property type="entry name" value="PYRIDOXAL KINASE"/>
    <property type="match status" value="1"/>
</dbReference>
<keyword evidence="5" id="KW-0067">ATP-binding</keyword>
<evidence type="ECO:0000256" key="5">
    <source>
        <dbReference type="ARBA" id="ARBA00022840"/>
    </source>
</evidence>
<evidence type="ECO:0000313" key="6">
    <source>
        <dbReference type="EMBL" id="VFP82072.1"/>
    </source>
</evidence>
<evidence type="ECO:0000313" key="7">
    <source>
        <dbReference type="Proteomes" id="UP000294441"/>
    </source>
</evidence>
<reference evidence="6 7" key="1">
    <citation type="submission" date="2019-02" db="EMBL/GenBank/DDBJ databases">
        <authorList>
            <person name="Manzano-Marin A."/>
            <person name="Manzano-Marin A."/>
        </authorList>
    </citation>
    <scope>NUCLEOTIDE SEQUENCE [LARGE SCALE GENOMIC DNA]</scope>
    <source>
        <strain evidence="6 7">ErCicurvipes</strain>
    </source>
</reference>
<dbReference type="EC" id="2.7.1.35" evidence="1"/>
<accession>A0A451D8B9</accession>
<dbReference type="PANTHER" id="PTHR10534">
    <property type="entry name" value="PYRIDOXAL KINASE"/>
    <property type="match status" value="1"/>
</dbReference>
<dbReference type="SUPFAM" id="SSF53613">
    <property type="entry name" value="Ribokinase-like"/>
    <property type="match status" value="1"/>
</dbReference>
<evidence type="ECO:0000256" key="2">
    <source>
        <dbReference type="ARBA" id="ARBA00022679"/>
    </source>
</evidence>
<dbReference type="GO" id="GO:0009443">
    <property type="term" value="P:pyridoxal 5'-phosphate salvage"/>
    <property type="evidence" value="ECO:0007669"/>
    <property type="project" value="InterPro"/>
</dbReference>
<dbReference type="RefSeq" id="WP_157992682.1">
    <property type="nucleotide sequence ID" value="NZ_LR217713.1"/>
</dbReference>
<keyword evidence="2 6" id="KW-0808">Transferase</keyword>
<proteinExistence type="predicted"/>
<gene>
    <name evidence="6" type="primary">pdxY</name>
    <name evidence="6" type="ORF">ERCICURV3402_409</name>
</gene>
<evidence type="ECO:0000256" key="3">
    <source>
        <dbReference type="ARBA" id="ARBA00022741"/>
    </source>
</evidence>
<dbReference type="GO" id="GO:0005524">
    <property type="term" value="F:ATP binding"/>
    <property type="evidence" value="ECO:0007669"/>
    <property type="project" value="UniProtKB-KW"/>
</dbReference>
<organism evidence="6 7">
    <name type="scientific">Candidatus Erwinia haradaeae</name>
    <dbReference type="NCBI Taxonomy" id="1922217"/>
    <lineage>
        <taxon>Bacteria</taxon>
        <taxon>Pseudomonadati</taxon>
        <taxon>Pseudomonadota</taxon>
        <taxon>Gammaproteobacteria</taxon>
        <taxon>Enterobacterales</taxon>
        <taxon>Erwiniaceae</taxon>
        <taxon>Erwinia</taxon>
    </lineage>
</organism>
<protein>
    <recommendedName>
        <fullName evidence="1">pyridoxal kinase</fullName>
        <ecNumber evidence="1">2.7.1.35</ecNumber>
    </recommendedName>
</protein>
<dbReference type="NCBIfam" id="TIGR00687">
    <property type="entry name" value="pyridox_kin"/>
    <property type="match status" value="1"/>
</dbReference>
<dbReference type="OrthoDB" id="9800808at2"/>
<keyword evidence="3" id="KW-0547">Nucleotide-binding</keyword>
<dbReference type="InterPro" id="IPR004625">
    <property type="entry name" value="PyrdxlKinase"/>
</dbReference>
<dbReference type="GO" id="GO:0005829">
    <property type="term" value="C:cytosol"/>
    <property type="evidence" value="ECO:0007669"/>
    <property type="project" value="TreeGrafter"/>
</dbReference>
<evidence type="ECO:0000256" key="1">
    <source>
        <dbReference type="ARBA" id="ARBA00012104"/>
    </source>
</evidence>
<dbReference type="EMBL" id="LR217713">
    <property type="protein sequence ID" value="VFP82072.1"/>
    <property type="molecule type" value="Genomic_DNA"/>
</dbReference>
<dbReference type="GeneID" id="66304687"/>
<name>A0A451D8B9_9GAMM</name>
<dbReference type="InterPro" id="IPR029056">
    <property type="entry name" value="Ribokinase-like"/>
</dbReference>
<dbReference type="AlphaFoldDB" id="A0A451D8B9"/>
<dbReference type="Proteomes" id="UP000294441">
    <property type="component" value="Chromosome 1"/>
</dbReference>
<dbReference type="Gene3D" id="3.40.1190.20">
    <property type="match status" value="1"/>
</dbReference>
<sequence>MKNIFSIQSHAVFDYAGNTAALFLMWQLGAKVWPLNTVQLSNYIQYGYWLISIMPKDHPIDIVCRISDINWLETCGAVLSGCFGSVEQQEAILESVRVVKEANHKAWYFCDQVIGRTQQECVVESGIEQFHTKGSLLKSDIVVPNFLYLEILSSQCRVKNVHEAITVDHVCIFQGIKIFFIKKLSPEGFYRDQLEVLLVSADQIWHISRALIDFGFYELAGMDDLTNSMLFVNLLYSFYLKSAMGRVAEDLYTVILQTYHMGDCELQLVVEQQDIVEPTINFTAVKALLL</sequence>